<accession>A0A6M3L0E3</accession>
<organism evidence="1">
    <name type="scientific">viral metagenome</name>
    <dbReference type="NCBI Taxonomy" id="1070528"/>
    <lineage>
        <taxon>unclassified sequences</taxon>
        <taxon>metagenomes</taxon>
        <taxon>organismal metagenomes</taxon>
    </lineage>
</organism>
<proteinExistence type="predicted"/>
<gene>
    <name evidence="1" type="ORF">MM415B02900_0004</name>
</gene>
<name>A0A6M3L0E3_9ZZZZ</name>
<reference evidence="1" key="1">
    <citation type="submission" date="2020-03" db="EMBL/GenBank/DDBJ databases">
        <title>The deep terrestrial virosphere.</title>
        <authorList>
            <person name="Holmfeldt K."/>
            <person name="Nilsson E."/>
            <person name="Simone D."/>
            <person name="Lopez-Fernandez M."/>
            <person name="Wu X."/>
            <person name="de Brujin I."/>
            <person name="Lundin D."/>
            <person name="Andersson A."/>
            <person name="Bertilsson S."/>
            <person name="Dopson M."/>
        </authorList>
    </citation>
    <scope>NUCLEOTIDE SEQUENCE</scope>
    <source>
        <strain evidence="1">MM415B02900</strain>
    </source>
</reference>
<dbReference type="AlphaFoldDB" id="A0A6M3L0E3"/>
<protein>
    <submittedName>
        <fullName evidence="1">Putative tail assembly</fullName>
    </submittedName>
</protein>
<dbReference type="EMBL" id="MT142728">
    <property type="protein sequence ID" value="QJA87720.1"/>
    <property type="molecule type" value="Genomic_DNA"/>
</dbReference>
<sequence length="171" mass="18729">MAWSLAESWGRFVPGANVTVKFVPPIAVVQSKLIAAWLKARAKMTVVMDYALNSIELEMAESMAIRPKSGRIYKRPLKTYKASAPGEAPAVYSGTLLEDLQQETTQAPWGIKGEVGVGMNAIYAKLYLEKGSPGGKIKPRPFVKPAGDKIIPLFKAQMAKVTAQMMRDMSR</sequence>
<evidence type="ECO:0000313" key="1">
    <source>
        <dbReference type="EMBL" id="QJA87720.1"/>
    </source>
</evidence>